<name>A0ABR3RBC5_9PLEO</name>
<gene>
    <name evidence="2" type="ORF">SLS60_006650</name>
</gene>
<accession>A0ABR3RBC5</accession>
<dbReference type="InterPro" id="IPR050266">
    <property type="entry name" value="AB_hydrolase_sf"/>
</dbReference>
<comment type="caution">
    <text evidence="2">The sequence shown here is derived from an EMBL/GenBank/DDBJ whole genome shotgun (WGS) entry which is preliminary data.</text>
</comment>
<dbReference type="InterPro" id="IPR000073">
    <property type="entry name" value="AB_hydrolase_1"/>
</dbReference>
<dbReference type="Proteomes" id="UP001521785">
    <property type="component" value="Unassembled WGS sequence"/>
</dbReference>
<feature type="domain" description="AB hydrolase-1" evidence="1">
    <location>
        <begin position="8"/>
        <end position="199"/>
    </location>
</feature>
<dbReference type="Gene3D" id="3.40.50.1820">
    <property type="entry name" value="alpha/beta hydrolase"/>
    <property type="match status" value="1"/>
</dbReference>
<proteinExistence type="predicted"/>
<dbReference type="EMBL" id="JAKJXO020000008">
    <property type="protein sequence ID" value="KAL1601735.1"/>
    <property type="molecule type" value="Genomic_DNA"/>
</dbReference>
<reference evidence="2 3" key="1">
    <citation type="submission" date="2024-02" db="EMBL/GenBank/DDBJ databases">
        <title>De novo assembly and annotation of 12 fungi associated with fruit tree decline syndrome in Ontario, Canada.</title>
        <authorList>
            <person name="Sulman M."/>
            <person name="Ellouze W."/>
            <person name="Ilyukhin E."/>
        </authorList>
    </citation>
    <scope>NUCLEOTIDE SEQUENCE [LARGE SCALE GENOMIC DNA]</scope>
    <source>
        <strain evidence="2 3">M42-189</strain>
    </source>
</reference>
<sequence length="213" mass="24321">MAVEDLLVEDIESIRQRFIGDTERFILCGGSFGGYLAQQYAISYPDHISHLILRGTAPSHHHEEAAIKVLEQRLHKAPSLSVNQLKDKIFGRFESNEEFRLVMHAAAPLYSEKFDADAALSNTLKTAYFAESHNDLYSEQEKYFDYRGDLRKVTAKTLIIVGDRDWICPPKQSEIIASRIPGSRLEIFRGANHSVHHEKNAEVIQLIRDWIAE</sequence>
<organism evidence="2 3">
    <name type="scientific">Paraconiothyrium brasiliense</name>
    <dbReference type="NCBI Taxonomy" id="300254"/>
    <lineage>
        <taxon>Eukaryota</taxon>
        <taxon>Fungi</taxon>
        <taxon>Dikarya</taxon>
        <taxon>Ascomycota</taxon>
        <taxon>Pezizomycotina</taxon>
        <taxon>Dothideomycetes</taxon>
        <taxon>Pleosporomycetidae</taxon>
        <taxon>Pleosporales</taxon>
        <taxon>Massarineae</taxon>
        <taxon>Didymosphaeriaceae</taxon>
        <taxon>Paraconiothyrium</taxon>
    </lineage>
</organism>
<evidence type="ECO:0000313" key="3">
    <source>
        <dbReference type="Proteomes" id="UP001521785"/>
    </source>
</evidence>
<evidence type="ECO:0000313" key="2">
    <source>
        <dbReference type="EMBL" id="KAL1601735.1"/>
    </source>
</evidence>
<evidence type="ECO:0000259" key="1">
    <source>
        <dbReference type="Pfam" id="PF00561"/>
    </source>
</evidence>
<dbReference type="SUPFAM" id="SSF53474">
    <property type="entry name" value="alpha/beta-Hydrolases"/>
    <property type="match status" value="1"/>
</dbReference>
<dbReference type="PANTHER" id="PTHR43798">
    <property type="entry name" value="MONOACYLGLYCEROL LIPASE"/>
    <property type="match status" value="1"/>
</dbReference>
<dbReference type="Pfam" id="PF00561">
    <property type="entry name" value="Abhydrolase_1"/>
    <property type="match status" value="1"/>
</dbReference>
<dbReference type="InterPro" id="IPR029058">
    <property type="entry name" value="AB_hydrolase_fold"/>
</dbReference>
<protein>
    <recommendedName>
        <fullName evidence="1">AB hydrolase-1 domain-containing protein</fullName>
    </recommendedName>
</protein>
<keyword evidence="3" id="KW-1185">Reference proteome</keyword>